<comment type="caution">
    <text evidence="3">The sequence shown here is derived from an EMBL/GenBank/DDBJ whole genome shotgun (WGS) entry which is preliminary data.</text>
</comment>
<dbReference type="RefSeq" id="WP_290281618.1">
    <property type="nucleotide sequence ID" value="NZ_JAUFQI010000001.1"/>
</dbReference>
<protein>
    <submittedName>
        <fullName evidence="3">Pseudouridine synthase</fullName>
    </submittedName>
</protein>
<organism evidence="3 4">
    <name type="scientific">Reinekea marina</name>
    <dbReference type="NCBI Taxonomy" id="1310421"/>
    <lineage>
        <taxon>Bacteria</taxon>
        <taxon>Pseudomonadati</taxon>
        <taxon>Pseudomonadota</taxon>
        <taxon>Gammaproteobacteria</taxon>
        <taxon>Oceanospirillales</taxon>
        <taxon>Saccharospirillaceae</taxon>
        <taxon>Reinekea</taxon>
    </lineage>
</organism>
<dbReference type="InterPro" id="IPR020103">
    <property type="entry name" value="PsdUridine_synth_cat_dom_sf"/>
</dbReference>
<dbReference type="Pfam" id="PF00849">
    <property type="entry name" value="PseudoU_synth_2"/>
    <property type="match status" value="1"/>
</dbReference>
<dbReference type="InterPro" id="IPR050188">
    <property type="entry name" value="RluA_PseudoU_synthase"/>
</dbReference>
<dbReference type="EMBL" id="JBHRYN010000012">
    <property type="protein sequence ID" value="MFC3702073.1"/>
    <property type="molecule type" value="Genomic_DNA"/>
</dbReference>
<dbReference type="PANTHER" id="PTHR21600:SF87">
    <property type="entry name" value="RNA PSEUDOURIDYLATE SYNTHASE DOMAIN-CONTAINING PROTEIN 1"/>
    <property type="match status" value="1"/>
</dbReference>
<keyword evidence="4" id="KW-1185">Reference proteome</keyword>
<feature type="domain" description="Pseudouridine synthase RsuA/RluA-like" evidence="2">
    <location>
        <begin position="90"/>
        <end position="227"/>
    </location>
</feature>
<dbReference type="InterPro" id="IPR006145">
    <property type="entry name" value="PsdUridine_synth_RsuA/RluA"/>
</dbReference>
<evidence type="ECO:0000259" key="2">
    <source>
        <dbReference type="Pfam" id="PF00849"/>
    </source>
</evidence>
<sequence>MKIDAVLEVEAGDPQILIDFLLSNVNLSKSRLKDVMSKGGIWRVDNNGERNRVRRAMTDIFVGEQIEIFYDEALMSAKPIRPELIEDYGQYSVWQKPFGMPFQGDDWGDYNSFLRNLSFAFDEPRDTVLLSSLDYSASGLVLVPHTRKAAAAISESIGVDYIEDSAVHYRVDVEGDIGQLDSIEVDIEGEKAITNIEKVKYDERPNRSVVDVWPQTGRLNQVRTHFRAIGHPIIGDIDPSREIDDTVRPDPVRLKLVELTFLCPVTKVLKSYSTIGANA</sequence>
<gene>
    <name evidence="3" type="ORF">ACFOND_10505</name>
</gene>
<comment type="similarity">
    <text evidence="1">Belongs to the pseudouridine synthase RluA family.</text>
</comment>
<dbReference type="Proteomes" id="UP001595710">
    <property type="component" value="Unassembled WGS sequence"/>
</dbReference>
<evidence type="ECO:0000256" key="1">
    <source>
        <dbReference type="ARBA" id="ARBA00010876"/>
    </source>
</evidence>
<name>A0ABV7WVI9_9GAMM</name>
<evidence type="ECO:0000313" key="4">
    <source>
        <dbReference type="Proteomes" id="UP001595710"/>
    </source>
</evidence>
<evidence type="ECO:0000313" key="3">
    <source>
        <dbReference type="EMBL" id="MFC3702073.1"/>
    </source>
</evidence>
<reference evidence="4" key="1">
    <citation type="journal article" date="2019" name="Int. J. Syst. Evol. Microbiol.">
        <title>The Global Catalogue of Microorganisms (GCM) 10K type strain sequencing project: providing services to taxonomists for standard genome sequencing and annotation.</title>
        <authorList>
            <consortium name="The Broad Institute Genomics Platform"/>
            <consortium name="The Broad Institute Genome Sequencing Center for Infectious Disease"/>
            <person name="Wu L."/>
            <person name="Ma J."/>
        </authorList>
    </citation>
    <scope>NUCLEOTIDE SEQUENCE [LARGE SCALE GENOMIC DNA]</scope>
    <source>
        <strain evidence="4">CECT 8288</strain>
    </source>
</reference>
<dbReference type="PANTHER" id="PTHR21600">
    <property type="entry name" value="MITOCHONDRIAL RNA PSEUDOURIDINE SYNTHASE"/>
    <property type="match status" value="1"/>
</dbReference>
<dbReference type="SUPFAM" id="SSF55120">
    <property type="entry name" value="Pseudouridine synthase"/>
    <property type="match status" value="1"/>
</dbReference>
<dbReference type="Gene3D" id="3.30.2350.10">
    <property type="entry name" value="Pseudouridine synthase"/>
    <property type="match status" value="1"/>
</dbReference>
<accession>A0ABV7WVI9</accession>
<proteinExistence type="inferred from homology"/>